<dbReference type="GO" id="GO:0005886">
    <property type="term" value="C:plasma membrane"/>
    <property type="evidence" value="ECO:0007669"/>
    <property type="project" value="UniProtKB-SubCell"/>
</dbReference>
<feature type="transmembrane region" description="Helical" evidence="9">
    <location>
        <begin position="20"/>
        <end position="42"/>
    </location>
</feature>
<keyword evidence="4" id="KW-0997">Cell inner membrane</keyword>
<feature type="domain" description="ABC transmembrane type-1" evidence="10">
    <location>
        <begin position="15"/>
        <end position="212"/>
    </location>
</feature>
<dbReference type="AlphaFoldDB" id="A0A2X3BRL7"/>
<dbReference type="EMBL" id="UAWN01000003">
    <property type="protein sequence ID" value="SQC07808.1"/>
    <property type="molecule type" value="Genomic_DNA"/>
</dbReference>
<comment type="subcellular location">
    <subcellularLocation>
        <location evidence="1">Cell inner membrane</location>
        <topology evidence="1">Multi-pass membrane protein</topology>
    </subcellularLocation>
    <subcellularLocation>
        <location evidence="9">Cell membrane</location>
        <topology evidence="9">Multi-pass membrane protein</topology>
    </subcellularLocation>
</comment>
<sequence length="231" mass="25767">MPPSARCWTTCCTSCRPPLLLTGAALALILVTSLPLGIWAARHRDRLPDYIVRLIAFLGVSMPNFWLAFLLVMLFSVHLQWLPAMGYGDWQHLILPAVSIAFMSLAINARLLRASMLDAASQRHVIWARLRGLSARQVERRHILRNATLPVVTAMGMHIGELIGGTMIIENIFAWPGVGRYAVSAIFNRDYPVIQCFTLMMVTVFVLANLAVDVLNAALDPRLRRHEEVSA</sequence>
<keyword evidence="2 9" id="KW-0813">Transport</keyword>
<feature type="transmembrane region" description="Helical" evidence="9">
    <location>
        <begin position="93"/>
        <end position="112"/>
    </location>
</feature>
<dbReference type="Gene3D" id="1.10.3720.10">
    <property type="entry name" value="MetI-like"/>
    <property type="match status" value="1"/>
</dbReference>
<reference evidence="11 12" key="1">
    <citation type="submission" date="2018-06" db="EMBL/GenBank/DDBJ databases">
        <authorList>
            <consortium name="Pathogen Informatics"/>
            <person name="Doyle S."/>
        </authorList>
    </citation>
    <scope>NUCLEOTIDE SEQUENCE [LARGE SCALE GENOMIC DNA]</scope>
    <source>
        <strain evidence="11 12">NCTC9128</strain>
    </source>
</reference>
<dbReference type="PANTHER" id="PTHR43163">
    <property type="entry name" value="DIPEPTIDE TRANSPORT SYSTEM PERMEASE PROTEIN DPPB-RELATED"/>
    <property type="match status" value="1"/>
</dbReference>
<dbReference type="SUPFAM" id="SSF161098">
    <property type="entry name" value="MetI-like"/>
    <property type="match status" value="1"/>
</dbReference>
<evidence type="ECO:0000259" key="10">
    <source>
        <dbReference type="PROSITE" id="PS50928"/>
    </source>
</evidence>
<dbReference type="CDD" id="cd06261">
    <property type="entry name" value="TM_PBP2"/>
    <property type="match status" value="1"/>
</dbReference>
<proteinExistence type="inferred from homology"/>
<dbReference type="Proteomes" id="UP000251088">
    <property type="component" value="Unassembled WGS sequence"/>
</dbReference>
<keyword evidence="7 9" id="KW-0472">Membrane</keyword>
<dbReference type="PROSITE" id="PS50928">
    <property type="entry name" value="ABC_TM1"/>
    <property type="match status" value="1"/>
</dbReference>
<dbReference type="InterPro" id="IPR035906">
    <property type="entry name" value="MetI-like_sf"/>
</dbReference>
<evidence type="ECO:0000256" key="8">
    <source>
        <dbReference type="ARBA" id="ARBA00024202"/>
    </source>
</evidence>
<dbReference type="GO" id="GO:0071916">
    <property type="term" value="F:dipeptide transmembrane transporter activity"/>
    <property type="evidence" value="ECO:0007669"/>
    <property type="project" value="TreeGrafter"/>
</dbReference>
<keyword evidence="5 9" id="KW-0812">Transmembrane</keyword>
<feature type="transmembrane region" description="Helical" evidence="9">
    <location>
        <begin position="149"/>
        <end position="172"/>
    </location>
</feature>
<evidence type="ECO:0000256" key="1">
    <source>
        <dbReference type="ARBA" id="ARBA00004429"/>
    </source>
</evidence>
<evidence type="ECO:0000256" key="4">
    <source>
        <dbReference type="ARBA" id="ARBA00022519"/>
    </source>
</evidence>
<dbReference type="PANTHER" id="PTHR43163:SF6">
    <property type="entry name" value="DIPEPTIDE TRANSPORT SYSTEM PERMEASE PROTEIN DPPB-RELATED"/>
    <property type="match status" value="1"/>
</dbReference>
<keyword evidence="3" id="KW-1003">Cell membrane</keyword>
<accession>A0A2X3BRL7</accession>
<keyword evidence="6 9" id="KW-1133">Transmembrane helix</keyword>
<feature type="transmembrane region" description="Helical" evidence="9">
    <location>
        <begin position="54"/>
        <end position="81"/>
    </location>
</feature>
<gene>
    <name evidence="11" type="primary">nikB</name>
    <name evidence="11" type="ORF">NCTC9128_00698</name>
</gene>
<evidence type="ECO:0000256" key="3">
    <source>
        <dbReference type="ARBA" id="ARBA00022475"/>
    </source>
</evidence>
<evidence type="ECO:0000256" key="9">
    <source>
        <dbReference type="RuleBase" id="RU363032"/>
    </source>
</evidence>
<organism evidence="11 12">
    <name type="scientific">Klebsiella pneumoniae</name>
    <dbReference type="NCBI Taxonomy" id="573"/>
    <lineage>
        <taxon>Bacteria</taxon>
        <taxon>Pseudomonadati</taxon>
        <taxon>Pseudomonadota</taxon>
        <taxon>Gammaproteobacteria</taxon>
        <taxon>Enterobacterales</taxon>
        <taxon>Enterobacteriaceae</taxon>
        <taxon>Klebsiella/Raoultella group</taxon>
        <taxon>Klebsiella</taxon>
        <taxon>Klebsiella pneumoniae complex</taxon>
    </lineage>
</organism>
<evidence type="ECO:0000256" key="5">
    <source>
        <dbReference type="ARBA" id="ARBA00022692"/>
    </source>
</evidence>
<evidence type="ECO:0000256" key="6">
    <source>
        <dbReference type="ARBA" id="ARBA00022989"/>
    </source>
</evidence>
<feature type="transmembrane region" description="Helical" evidence="9">
    <location>
        <begin position="192"/>
        <end position="215"/>
    </location>
</feature>
<dbReference type="Pfam" id="PF00528">
    <property type="entry name" value="BPD_transp_1"/>
    <property type="match status" value="1"/>
</dbReference>
<evidence type="ECO:0000313" key="11">
    <source>
        <dbReference type="EMBL" id="SQC07808.1"/>
    </source>
</evidence>
<comment type="similarity">
    <text evidence="8">Belongs to the binding-protein-dependent transport system permease family. OppBC subfamily.</text>
</comment>
<protein>
    <submittedName>
        <fullName evidence="11">Nickel transport system permease protein NikB</fullName>
    </submittedName>
</protein>
<name>A0A2X3BRL7_KLEPN</name>
<dbReference type="InterPro" id="IPR000515">
    <property type="entry name" value="MetI-like"/>
</dbReference>
<evidence type="ECO:0000256" key="2">
    <source>
        <dbReference type="ARBA" id="ARBA00022448"/>
    </source>
</evidence>
<evidence type="ECO:0000313" key="12">
    <source>
        <dbReference type="Proteomes" id="UP000251088"/>
    </source>
</evidence>
<evidence type="ECO:0000256" key="7">
    <source>
        <dbReference type="ARBA" id="ARBA00023136"/>
    </source>
</evidence>